<keyword evidence="1" id="KW-0472">Membrane</keyword>
<dbReference type="AlphaFoldDB" id="A0AAV9IRA9"/>
<gene>
    <name evidence="2" type="ORF">CDCA_CDCA02G0641</name>
</gene>
<sequence length="393" mass="42994">MARGKWSGTSRHARGRVARAFLYALAMCVVLVWGAVLVRWLGGADQARPSLGGSVTATAANAWSPVPDEVSIRSRFRWALSLDRPGHCTVIVGVHSLPRSAGLVKILEWFGEGVRRVPASAATADKESVPPLQRPKYLRGVTPLRLRALYNASSGTPSSTRGLTFSATTSPDAIRGETACSVSHLMALRWALGRGCHTALFLEDDTSLDLLPLWDRPVGDWVNLYCTPEAPVLQMELKMRAFVELGHSGPLQVERLPVRCSSRYALPHLYRKTYGTGAYGMSREGMRRTLSRFVLPTALPGVVVAADAESLARSAIDVSEVLRVGSHADVFVILNETTTRVLWPPYFYEQSDARSEVRPGTPDTGHRRVHRASALHAMQHNVRWAGECALVNA</sequence>
<feature type="transmembrane region" description="Helical" evidence="1">
    <location>
        <begin position="20"/>
        <end position="41"/>
    </location>
</feature>
<organism evidence="2 3">
    <name type="scientific">Cyanidium caldarium</name>
    <name type="common">Red alga</name>
    <dbReference type="NCBI Taxonomy" id="2771"/>
    <lineage>
        <taxon>Eukaryota</taxon>
        <taxon>Rhodophyta</taxon>
        <taxon>Bangiophyceae</taxon>
        <taxon>Cyanidiales</taxon>
        <taxon>Cyanidiaceae</taxon>
        <taxon>Cyanidium</taxon>
    </lineage>
</organism>
<keyword evidence="1" id="KW-1133">Transmembrane helix</keyword>
<dbReference type="Proteomes" id="UP001301350">
    <property type="component" value="Unassembled WGS sequence"/>
</dbReference>
<accession>A0AAV9IRA9</accession>
<keyword evidence="1" id="KW-0812">Transmembrane</keyword>
<name>A0AAV9IRA9_CYACA</name>
<evidence type="ECO:0000256" key="1">
    <source>
        <dbReference type="SAM" id="Phobius"/>
    </source>
</evidence>
<comment type="caution">
    <text evidence="2">The sequence shown here is derived from an EMBL/GenBank/DDBJ whole genome shotgun (WGS) entry which is preliminary data.</text>
</comment>
<evidence type="ECO:0000313" key="3">
    <source>
        <dbReference type="Proteomes" id="UP001301350"/>
    </source>
</evidence>
<dbReference type="EMBL" id="JANCYW010000002">
    <property type="protein sequence ID" value="KAK4534616.1"/>
    <property type="molecule type" value="Genomic_DNA"/>
</dbReference>
<protein>
    <submittedName>
        <fullName evidence="2">Uncharacterized protein</fullName>
    </submittedName>
</protein>
<reference evidence="2 3" key="1">
    <citation type="submission" date="2022-07" db="EMBL/GenBank/DDBJ databases">
        <title>Genome-wide signatures of adaptation to extreme environments.</title>
        <authorList>
            <person name="Cho C.H."/>
            <person name="Yoon H.S."/>
        </authorList>
    </citation>
    <scope>NUCLEOTIDE SEQUENCE [LARGE SCALE GENOMIC DNA]</scope>
    <source>
        <strain evidence="2 3">DBV 063 E5</strain>
    </source>
</reference>
<proteinExistence type="predicted"/>
<keyword evidence="3" id="KW-1185">Reference proteome</keyword>
<evidence type="ECO:0000313" key="2">
    <source>
        <dbReference type="EMBL" id="KAK4534616.1"/>
    </source>
</evidence>